<keyword evidence="2" id="KW-0934">Plastid</keyword>
<geneLocation type="plastid" evidence="2"/>
<sequence length="156" mass="17605">MSSGSSHDKWNYLLSFPFALLCSIDMGWSGFLVGGASFLIGGFWFSPDLDIDSRPTRRWGPLKKFWMPYRQCLGHRSIISHSILLGTISRLTYGMIVLIILASPLCLISVQTIDINLLLQHELPKTRIHLVLCALVGLETSTWLHIIQDCNIFSKN</sequence>
<keyword evidence="1" id="KW-0472">Membrane</keyword>
<dbReference type="Proteomes" id="UP000503178">
    <property type="component" value="Chromatophore Pltd"/>
</dbReference>
<keyword evidence="1" id="KW-1133">Transmembrane helix</keyword>
<evidence type="ECO:0000313" key="3">
    <source>
        <dbReference type="EMBL" id="AQX44928.1"/>
    </source>
</evidence>
<evidence type="ECO:0000313" key="5">
    <source>
        <dbReference type="Proteomes" id="UP000503178"/>
    </source>
</evidence>
<dbReference type="InterPro" id="IPR019250">
    <property type="entry name" value="DUF2227_metal-bd"/>
</dbReference>
<protein>
    <recommendedName>
        <fullName evidence="6">Metal-binding protein</fullName>
    </recommendedName>
</protein>
<proteinExistence type="predicted"/>
<dbReference type="EMBL" id="KX897545">
    <property type="protein sequence ID" value="APP88161.1"/>
    <property type="molecule type" value="Genomic_DNA"/>
</dbReference>
<evidence type="ECO:0000313" key="4">
    <source>
        <dbReference type="EMBL" id="BBL86142.1"/>
    </source>
</evidence>
<dbReference type="AlphaFoldDB" id="A0A1L5YBU7"/>
<dbReference type="EMBL" id="LC490351">
    <property type="protein sequence ID" value="BBL86142.1"/>
    <property type="molecule type" value="Genomic_DNA"/>
</dbReference>
<feature type="transmembrane region" description="Helical" evidence="1">
    <location>
        <begin position="12"/>
        <end position="45"/>
    </location>
</feature>
<evidence type="ECO:0008006" key="6">
    <source>
        <dbReference type="Google" id="ProtNLM"/>
    </source>
</evidence>
<dbReference type="Pfam" id="PF09988">
    <property type="entry name" value="DUF2227"/>
    <property type="match status" value="1"/>
</dbReference>
<accession>A0A1L5YBU7</accession>
<reference evidence="4 5" key="2">
    <citation type="submission" date="2019-06" db="EMBL/GenBank/DDBJ databases">
        <title>A hidden player of endosymbiotic evolution: DNA virus triggered massive gene transfer.</title>
        <authorList>
            <person name="Matsuo M."/>
            <person name="Katahata A."/>
            <person name="Tachikawa M."/>
            <person name="Minakuchi Y."/>
            <person name="Noguchi H."/>
            <person name="Toyoda A."/>
            <person name="Fujiyama A."/>
            <person name="Suzuki Y."/>
            <person name="Satoh S."/>
            <person name="Nakayama T."/>
            <person name="Kamikawa R."/>
            <person name="Nomura M."/>
            <person name="Inagaki Y."/>
            <person name="Ishida K."/>
            <person name="Obokata J."/>
        </authorList>
    </citation>
    <scope>NUCLEOTIDE SEQUENCE [LARGE SCALE GENOMIC DNA]</scope>
    <source>
        <strain evidence="4 5">MYN1</strain>
    </source>
</reference>
<evidence type="ECO:0000313" key="2">
    <source>
        <dbReference type="EMBL" id="APP88161.1"/>
    </source>
</evidence>
<feature type="transmembrane region" description="Helical" evidence="1">
    <location>
        <begin position="93"/>
        <end position="119"/>
    </location>
</feature>
<evidence type="ECO:0000256" key="1">
    <source>
        <dbReference type="SAM" id="Phobius"/>
    </source>
</evidence>
<keyword evidence="1" id="KW-0812">Transmembrane</keyword>
<dbReference type="PANTHER" id="PTHR39085:SF1">
    <property type="entry name" value="SLL0924 PROTEIN"/>
    <property type="match status" value="1"/>
</dbReference>
<organism evidence="2">
    <name type="scientific">Paulinella micropora</name>
    <dbReference type="NCBI Taxonomy" id="1928728"/>
    <lineage>
        <taxon>Eukaryota</taxon>
        <taxon>Sar</taxon>
        <taxon>Rhizaria</taxon>
        <taxon>Cercozoa</taxon>
        <taxon>Imbricatea</taxon>
        <taxon>Silicofilosea</taxon>
        <taxon>Euglyphida</taxon>
        <taxon>Paulinellidae</taxon>
        <taxon>Paulinella</taxon>
    </lineage>
</organism>
<dbReference type="EMBL" id="KY124271">
    <property type="protein sequence ID" value="AQX44928.1"/>
    <property type="molecule type" value="Genomic_DNA"/>
</dbReference>
<gene>
    <name evidence="4" type="primary">MYN1_Chr_325</name>
    <name evidence="2" type="ORF">PCKR_375</name>
    <name evidence="3" type="ORF">PFK_375</name>
    <name evidence="4" type="ORF">PMYN1_Chma333</name>
</gene>
<name>A0A1L5YBU7_9EUKA</name>
<keyword evidence="5" id="KW-1185">Reference proteome</keyword>
<reference evidence="2" key="1">
    <citation type="journal article" date="2017" name="Protist">
        <title>Diversity of the Photosynthetic Paulinella Species, with the Description of Paulinella micropora sp. nov. and the Chromatophore Genome Sequence for strain KR01.</title>
        <authorList>
            <person name="Lhee D."/>
            <person name="Yang E.C."/>
            <person name="Kim J.I."/>
            <person name="Nakayama T."/>
            <person name="Zuccarello G."/>
            <person name="Andersen R.A."/>
            <person name="Yoon H.S."/>
        </authorList>
    </citation>
    <scope>NUCLEOTIDE SEQUENCE</scope>
    <source>
        <strain evidence="3">FK01</strain>
        <strain evidence="2">KR01</strain>
    </source>
</reference>
<dbReference type="PANTHER" id="PTHR39085">
    <property type="entry name" value="SLL0924 PROTEIN"/>
    <property type="match status" value="1"/>
</dbReference>